<accession>A0A3T0HVZ4</accession>
<dbReference type="AlphaFoldDB" id="A0A3T0HVZ4"/>
<dbReference type="KEGG" id="nmk:CHR53_07650"/>
<proteinExistence type="predicted"/>
<evidence type="ECO:0008006" key="3">
    <source>
        <dbReference type="Google" id="ProtNLM"/>
    </source>
</evidence>
<gene>
    <name evidence="1" type="ORF">CHR53_07650</name>
</gene>
<dbReference type="EMBL" id="CP022572">
    <property type="protein sequence ID" value="AZU61138.1"/>
    <property type="molecule type" value="Genomic_DNA"/>
</dbReference>
<dbReference type="OrthoDB" id="1645729at2"/>
<protein>
    <recommendedName>
        <fullName evidence="3">HesB/YadR/YfhF family protein</fullName>
    </recommendedName>
</protein>
<evidence type="ECO:0000313" key="2">
    <source>
        <dbReference type="Proteomes" id="UP000282892"/>
    </source>
</evidence>
<sequence>MFLSIDEKAAAWFTQEFDFHKPFTVRLFPQYAGLGAKHKGYSLAFSLETPGDIAFSKEVNGITFFVESNDSWFFEDTETYLSVDEHLDELKIKYRNENNHIH</sequence>
<reference evidence="1 2" key="1">
    <citation type="submission" date="2017-07" db="EMBL/GenBank/DDBJ databases">
        <title>The complete genome sequence of Bacillus mesonae strain H20-5, an efficient strain improving plant abiotic stress resistance.</title>
        <authorList>
            <person name="Kim S.Y."/>
            <person name="Song H."/>
            <person name="Sang M.K."/>
            <person name="Weon H.-Y."/>
            <person name="Song J."/>
        </authorList>
    </citation>
    <scope>NUCLEOTIDE SEQUENCE [LARGE SCALE GENOMIC DNA]</scope>
    <source>
        <strain evidence="1 2">H20-5</strain>
    </source>
</reference>
<keyword evidence="2" id="KW-1185">Reference proteome</keyword>
<organism evidence="1 2">
    <name type="scientific">Neobacillus mesonae</name>
    <dbReference type="NCBI Taxonomy" id="1193713"/>
    <lineage>
        <taxon>Bacteria</taxon>
        <taxon>Bacillati</taxon>
        <taxon>Bacillota</taxon>
        <taxon>Bacilli</taxon>
        <taxon>Bacillales</taxon>
        <taxon>Bacillaceae</taxon>
        <taxon>Neobacillus</taxon>
    </lineage>
</organism>
<dbReference type="STRING" id="1193713.GCA_001636315_03972"/>
<evidence type="ECO:0000313" key="1">
    <source>
        <dbReference type="EMBL" id="AZU61138.1"/>
    </source>
</evidence>
<dbReference type="Proteomes" id="UP000282892">
    <property type="component" value="Chromosome"/>
</dbReference>
<dbReference type="RefSeq" id="WP_066394455.1">
    <property type="nucleotide sequence ID" value="NZ_CP022572.1"/>
</dbReference>
<name>A0A3T0HVZ4_9BACI</name>